<evidence type="ECO:0007829" key="4">
    <source>
        <dbReference type="ProteomicsDB" id="M0QZX8"/>
    </source>
</evidence>
<reference evidence="1" key="3">
    <citation type="journal article" date="2004" name="Nature">
        <title>Finishing the euchromatic sequence of the human genome.</title>
        <authorList>
            <consortium name="International Human Genome Sequencing Consortium"/>
        </authorList>
    </citation>
    <scope>NUCLEOTIDE SEQUENCE [LARGE SCALE GENOMIC DNA]</scope>
</reference>
<dbReference type="AlphaFoldDB" id="M0QZX8"/>
<dbReference type="ChiTaRS" id="ECH1">
    <property type="organism name" value="human"/>
</dbReference>
<evidence type="ECO:0000313" key="2">
    <source>
        <dbReference type="Proteomes" id="UP000005640"/>
    </source>
</evidence>
<dbReference type="HGNC" id="HGNC:3149">
    <property type="gene designation" value="ECH1"/>
</dbReference>
<dbReference type="EMBL" id="AC104534">
    <property type="status" value="NOT_ANNOTATED_CDS"/>
    <property type="molecule type" value="Genomic_DNA"/>
</dbReference>
<dbReference type="SMR" id="M0QZX8"/>
<accession>M0QZX8</accession>
<dbReference type="EMBL" id="AC008982">
    <property type="status" value="NOT_ANNOTATED_CDS"/>
    <property type="molecule type" value="Genomic_DNA"/>
</dbReference>
<dbReference type="VEuPathDB" id="HostDB:ENSG00000104823"/>
<proteinExistence type="evidence at protein level"/>
<organism evidence="1 2">
    <name type="scientific">Homo sapiens</name>
    <name type="common">Human</name>
    <dbReference type="NCBI Taxonomy" id="9606"/>
    <lineage>
        <taxon>Eukaryota</taxon>
        <taxon>Metazoa</taxon>
        <taxon>Chordata</taxon>
        <taxon>Craniata</taxon>
        <taxon>Vertebrata</taxon>
        <taxon>Euteleostomi</taxon>
        <taxon>Mammalia</taxon>
        <taxon>Eutheria</taxon>
        <taxon>Euarchontoglires</taxon>
        <taxon>Primates</taxon>
        <taxon>Haplorrhini</taxon>
        <taxon>Catarrhini</taxon>
        <taxon>Hominidae</taxon>
        <taxon>Homo</taxon>
    </lineage>
</organism>
<dbReference type="HOGENOM" id="CLU_3350854_0_0_1"/>
<dbReference type="Proteomes" id="UP000005640">
    <property type="component" value="Chromosome 19"/>
</dbReference>
<dbReference type="OrthoDB" id="14970at2759"/>
<evidence type="ECO:0007829" key="3">
    <source>
        <dbReference type="PeptideAtlas" id="M0QZX8"/>
    </source>
</evidence>
<dbReference type="Ensembl" id="ENST00000635068.1">
    <property type="protein sequence ID" value="ENSP00000489283.1"/>
    <property type="gene ID" value="ENSG00000282853.2"/>
</dbReference>
<dbReference type="Ensembl" id="ENST00000594164.5">
    <property type="protein sequence ID" value="ENSP00000470839.1"/>
    <property type="gene ID" value="ENSG00000104823.9"/>
</dbReference>
<reference evidence="1" key="1">
    <citation type="journal article" date="2001" name="Nature">
        <title>Initial sequencing and analysis of the human genome.</title>
        <authorList>
            <consortium name="International Human Genome Sequencing Consortium"/>
            <person name="Lander E.S."/>
            <person name="Linton L.M."/>
            <person name="Birren B."/>
            <person name="Nusbaum C."/>
            <person name="Zody M.C."/>
            <person name="Baldwin J."/>
            <person name="Devon K."/>
            <person name="Dewar K."/>
            <person name="Doyle M."/>
            <person name="FitzHugh W."/>
            <person name="Funke R."/>
            <person name="Gage D."/>
            <person name="Harris K."/>
            <person name="Heaford A."/>
            <person name="Howland J."/>
            <person name="Kann L."/>
            <person name="Lehoczky J."/>
            <person name="LeVine R."/>
            <person name="McEwan P."/>
            <person name="McKernan K."/>
            <person name="Meldrim J."/>
            <person name="Mesirov J.P."/>
            <person name="Miranda C."/>
            <person name="Morris W."/>
            <person name="Naylor J."/>
            <person name="Raymond C."/>
            <person name="Rosetti M."/>
            <person name="Santos R."/>
            <person name="Sheridan A."/>
            <person name="Sougnez C."/>
            <person name="Stange-Thomann N."/>
            <person name="Stojanovic N."/>
            <person name="Subramanian A."/>
            <person name="Wyman D."/>
            <person name="Rogers J."/>
            <person name="Sulston J."/>
            <person name="Ainscough R."/>
            <person name="Beck S."/>
            <person name="Bentley D."/>
            <person name="Burton J."/>
            <person name="Clee C."/>
            <person name="Carter N."/>
            <person name="Coulson A."/>
            <person name="Deadman R."/>
            <person name="Deloukas P."/>
            <person name="Dunham A."/>
            <person name="Dunham I."/>
            <person name="Durbin R."/>
            <person name="French L."/>
            <person name="Grafham D."/>
            <person name="Gregory S."/>
            <person name="Hubbard T."/>
            <person name="Humphray S."/>
            <person name="Hunt A."/>
            <person name="Jones M."/>
            <person name="Lloyd C."/>
            <person name="McMurray A."/>
            <person name="Matthews L."/>
            <person name="Mercer S."/>
            <person name="Milne S."/>
            <person name="Mullikin J.C."/>
            <person name="Mungall A."/>
            <person name="Plumb R."/>
            <person name="Ross M."/>
            <person name="Shownkeen R."/>
            <person name="Sims S."/>
            <person name="Waterston R.H."/>
            <person name="Wilson R.K."/>
            <person name="Hillier L.W."/>
            <person name="McPherson J.D."/>
            <person name="Marra M.A."/>
            <person name="Mardis E.R."/>
            <person name="Fulton L.A."/>
            <person name="Chinwalla A.T."/>
            <person name="Pepin K.H."/>
            <person name="Gish W.R."/>
            <person name="Chissoe S.L."/>
            <person name="Wendl M.C."/>
            <person name="Delehaunty K.D."/>
            <person name="Miner T.L."/>
            <person name="Delehaunty A."/>
            <person name="Kramer J.B."/>
            <person name="Cook L.L."/>
            <person name="Fulton R.S."/>
            <person name="Johnson D.L."/>
            <person name="Minx P.J."/>
            <person name="Clifton S.W."/>
            <person name="Hawkins T."/>
            <person name="Branscomb E."/>
            <person name="Predki P."/>
            <person name="Richardson P."/>
            <person name="Wenning S."/>
            <person name="Slezak T."/>
            <person name="Doggett N."/>
            <person name="Cheng J.F."/>
            <person name="Olsen A."/>
            <person name="Lucas S."/>
            <person name="Elkin C."/>
            <person name="Uberbacher E."/>
            <person name="Frazier M."/>
            <person name="Gibbs R.A."/>
            <person name="Muzny D.M."/>
            <person name="Scherer S.E."/>
            <person name="Bouck J.B."/>
            <person name="Sodergren E.J."/>
            <person name="Worley K.C."/>
            <person name="Rives C.M."/>
            <person name="Gorrell J.H."/>
            <person name="Metzker M.L."/>
            <person name="Naylor S.L."/>
            <person name="Kucherlapati R.S."/>
            <person name="Nelson D.L."/>
            <person name="Weinstock G.M."/>
            <person name="Sakaki Y."/>
            <person name="Fujiyama A."/>
            <person name="Hattori M."/>
            <person name="Yada T."/>
            <person name="Toyoda A."/>
            <person name="Itoh T."/>
            <person name="Kawagoe C."/>
            <person name="Watanabe H."/>
            <person name="Totoki Y."/>
            <person name="Taylor T."/>
            <person name="Weissenbach J."/>
            <person name="Heilig R."/>
            <person name="Saurin W."/>
            <person name="Artiguenave F."/>
            <person name="Brottier P."/>
            <person name="Bruls T."/>
            <person name="Pelletier E."/>
            <person name="Robert C."/>
            <person name="Wincker P."/>
            <person name="Smith D.R."/>
            <person name="Doucette-Stamm L."/>
            <person name="Rubenfield M."/>
            <person name="Weinstock K."/>
            <person name="Lee H.M."/>
            <person name="Dubois J."/>
            <person name="Rosenthal A."/>
            <person name="Platzer M."/>
            <person name="Nyakatura G."/>
            <person name="Taudien S."/>
            <person name="Rump A."/>
            <person name="Yang H."/>
            <person name="Yu J."/>
            <person name="Wang J."/>
            <person name="Huang G."/>
            <person name="Gu J."/>
            <person name="Hood L."/>
            <person name="Rowen L."/>
            <person name="Madan A."/>
            <person name="Qin S."/>
            <person name="Davis R.W."/>
            <person name="Federspiel N.A."/>
            <person name="Abola A.P."/>
            <person name="Proctor M.J."/>
            <person name="Myers R.M."/>
            <person name="Schmutz J."/>
            <person name="Dickson M."/>
            <person name="Grimwood J."/>
            <person name="Cox D.R."/>
            <person name="Olson M.V."/>
            <person name="Kaul R."/>
            <person name="Raymond C."/>
            <person name="Shimizu N."/>
            <person name="Kawasaki K."/>
            <person name="Minoshima S."/>
            <person name="Evans G.A."/>
            <person name="Athanasiou M."/>
            <person name="Schultz R."/>
            <person name="Roe B.A."/>
            <person name="Chen F."/>
            <person name="Pan H."/>
            <person name="Ramser J."/>
            <person name="Lehrach H."/>
            <person name="Reinhardt R."/>
            <person name="McCombie W.R."/>
            <person name="de la Bastide M."/>
            <person name="Dedhia N."/>
            <person name="Blocker H."/>
            <person name="Hornischer K."/>
            <person name="Nordsiek G."/>
            <person name="Agarwala R."/>
            <person name="Aravind L."/>
            <person name="Bailey J.A."/>
            <person name="Bateman A."/>
            <person name="Batzoglou S."/>
            <person name="Birney E."/>
            <person name="Bork P."/>
            <person name="Brown D.G."/>
            <person name="Burge C.B."/>
            <person name="Cerutti L."/>
            <person name="Chen H.C."/>
            <person name="Church D."/>
            <person name="Clamp M."/>
            <person name="Copley R.R."/>
            <person name="Doerks T."/>
            <person name="Eddy S.R."/>
            <person name="Eichler E.E."/>
            <person name="Furey T.S."/>
            <person name="Galagan J."/>
            <person name="Gilbert J.G."/>
            <person name="Harmon C."/>
            <person name="Hayashizaki Y."/>
            <person name="Haussler D."/>
            <person name="Hermjakob H."/>
            <person name="Hokamp K."/>
            <person name="Jang W."/>
            <person name="Johnson L.S."/>
            <person name="Jones T.A."/>
            <person name="Kasif S."/>
            <person name="Kaspryzk A."/>
            <person name="Kennedy S."/>
            <person name="Kent W.J."/>
            <person name="Kitts P."/>
            <person name="Koonin E.V."/>
            <person name="Korf I."/>
            <person name="Kulp D."/>
            <person name="Lancet D."/>
            <person name="Lowe T.M."/>
            <person name="McLysaght A."/>
            <person name="Mikkelsen T."/>
            <person name="Moran J.V."/>
            <person name="Mulder N."/>
            <person name="Pollara V.J."/>
            <person name="Ponting C.P."/>
            <person name="Schuler G."/>
            <person name="Schultz J."/>
            <person name="Slater G."/>
            <person name="Smit A.F."/>
            <person name="Stupka E."/>
            <person name="Szustakowski J."/>
            <person name="Thierry-Mieg D."/>
            <person name="Thierry-Mieg J."/>
            <person name="Wagner L."/>
            <person name="Wallis J."/>
            <person name="Wheeler R."/>
            <person name="Williams A."/>
            <person name="Wolf Y.I."/>
            <person name="Wolfe K.H."/>
            <person name="Yang S.P."/>
            <person name="Yeh R.F."/>
            <person name="Collins F."/>
            <person name="Guyer M.S."/>
            <person name="Peterson J."/>
            <person name="Felsenfeld A."/>
            <person name="Wetterstrand K.A."/>
            <person name="Patrinos A."/>
            <person name="Morgan M.J."/>
            <person name="de Jong P."/>
            <person name="Catanese J.J."/>
            <person name="Osoegawa K."/>
            <person name="Shizuya H."/>
            <person name="Choi S."/>
            <person name="Chen Y.J."/>
        </authorList>
    </citation>
    <scope>NUCLEOTIDE SEQUENCE [LARGE SCALE GENOMIC DNA]</scope>
</reference>
<reference evidence="1" key="4">
    <citation type="submission" date="2025-05" db="UniProtKB">
        <authorList>
            <consortium name="Ensembl"/>
        </authorList>
    </citation>
    <scope>IDENTIFICATION</scope>
</reference>
<reference evidence="1 2" key="2">
    <citation type="journal article" date="2004" name="Nature">
        <title>The DNA sequence and biology of human chromosome 19.</title>
        <authorList>
            <person name="Grimwood J."/>
            <person name="Gordon L.A."/>
            <person name="Olsen A."/>
            <person name="Terry A."/>
            <person name="Schmutz J."/>
            <person name="Lamerdin J."/>
            <person name="Hellsten U."/>
            <person name="Goodstein D."/>
            <person name="Couronne O."/>
            <person name="Tran-Gyamfi M."/>
            <person name="Aerts A."/>
            <person name="Altherr M."/>
            <person name="Ashworth L."/>
            <person name="Bajorek E."/>
            <person name="Black S."/>
            <person name="Branscomb E."/>
            <person name="Caenepeel S."/>
            <person name="Carrano A."/>
            <person name="Caoile C."/>
            <person name="Chan Y.M."/>
            <person name="Christensen M."/>
            <person name="Cleland C.A."/>
            <person name="Copeland A."/>
            <person name="Dalin E."/>
            <person name="Dehal P."/>
            <person name="Denys M."/>
            <person name="Detter J.C."/>
            <person name="Escobar J."/>
            <person name="Flowers D."/>
            <person name="Fotopulos D."/>
            <person name="Garcia C."/>
            <person name="Georgescu A.M."/>
            <person name="Glavina T."/>
            <person name="Gomez M."/>
            <person name="Gonzales E."/>
            <person name="Groza M."/>
            <person name="Hammon N."/>
            <person name="Hawkins T."/>
            <person name="Haydu L."/>
            <person name="Ho I."/>
            <person name="Huang W."/>
            <person name="Israni S."/>
            <person name="Jett J."/>
            <person name="Kadner K."/>
            <person name="Kimball H."/>
            <person name="Kobayashi A."/>
            <person name="Larionov V."/>
            <person name="Leem S.H."/>
            <person name="Lopez F."/>
            <person name="Lou Y."/>
            <person name="Lowry S."/>
            <person name="Malfatti S."/>
            <person name="Martinez D."/>
            <person name="McCready P."/>
            <person name="Medina C."/>
            <person name="Morgan J."/>
            <person name="Nelson K."/>
            <person name="Nolan M."/>
            <person name="Ovcharenko I."/>
            <person name="Pitluck S."/>
            <person name="Pollard M."/>
            <person name="Popkie A.P."/>
            <person name="Predki P."/>
            <person name="Quan G."/>
            <person name="Ramirez L."/>
            <person name="Rash S."/>
            <person name="Retterer J."/>
            <person name="Rodriguez A."/>
            <person name="Rogers S."/>
            <person name="Salamov A."/>
            <person name="Salazar A."/>
            <person name="She X."/>
            <person name="Smith D."/>
            <person name="Slezak T."/>
            <person name="Solovyev V."/>
            <person name="Thayer N."/>
            <person name="Tice H."/>
            <person name="Tsai M."/>
            <person name="Ustaszewska A."/>
            <person name="Vo N."/>
            <person name="Wagner M."/>
            <person name="Wheeler J."/>
            <person name="Wu K."/>
            <person name="Xie G."/>
            <person name="Yang J."/>
            <person name="Dubchak I."/>
            <person name="Furey T.S."/>
            <person name="DeJong P."/>
            <person name="Dickson M."/>
            <person name="Gordon D."/>
            <person name="Eichler E.E."/>
            <person name="Pennacchio L.A."/>
            <person name="Richardson P."/>
            <person name="Stubbs L."/>
            <person name="Rokhsar D.S."/>
            <person name="Myers R.M."/>
            <person name="Rubin E.M."/>
            <person name="Lucas S.M."/>
        </authorList>
    </citation>
    <scope>NUCLEOTIDE SEQUENCE [LARGE SCALE GENOMIC DNA]</scope>
</reference>
<dbReference type="GeneTree" id="ENSGT00940000159610"/>
<evidence type="ECO:0000313" key="1">
    <source>
        <dbReference type="Ensembl" id="ENSP00000470839.1"/>
    </source>
</evidence>
<keyword evidence="3 4" id="KW-1267">Proteomics identification</keyword>
<keyword evidence="2" id="KW-1185">Reference proteome</keyword>
<dbReference type="ExpressionAtlas" id="M0QZX8">
    <property type="expression patterns" value="baseline and differential"/>
</dbReference>
<name>M0QZX8_HUMAN</name>
<gene>
    <name evidence="1" type="primary">ECH1</name>
</gene>
<dbReference type="UCSC" id="uc060yfj.1">
    <property type="organism name" value="human"/>
</dbReference>
<sequence>MAAGIVASRRLRDLLTRRESPLALWGTDRLQLPGTQY</sequence>
<dbReference type="MassIVE" id="M0QZX8"/>
<dbReference type="Bgee" id="ENSG00000104823">
    <property type="expression patterns" value="Expressed in apex of heart and 102 other cell types or tissues"/>
</dbReference>
<protein>
    <submittedName>
        <fullName evidence="1">Enoyl-CoA hydratase 1</fullName>
    </submittedName>
</protein>
<dbReference type="OpenTargets" id="ENSG00000104823"/>